<evidence type="ECO:0000313" key="4">
    <source>
        <dbReference type="Proteomes" id="UP001589667"/>
    </source>
</evidence>
<sequence>MTRADASAAAPTAPPAERVVARLRRHARVLILPVILLVAVAAGAGYAVGFVSELWQLLALLGGALLVVVLGCLLPYLSWLTGRTTITTRRIIMRRGVFVRVRNEVAHARIREVSVRKTPGQSMFGSGDVRIDVGQEHPVVLRDLPKPQLVQGALHELMESVQGAAMRGPVAATMLDGDTVAWGGR</sequence>
<accession>A0ABV5STU2</accession>
<protein>
    <submittedName>
        <fullName evidence="3">PH domain-containing protein</fullName>
    </submittedName>
</protein>
<keyword evidence="4" id="KW-1185">Reference proteome</keyword>
<feature type="domain" description="YdbS-like PH" evidence="2">
    <location>
        <begin position="82"/>
        <end position="148"/>
    </location>
</feature>
<dbReference type="InterPro" id="IPR005182">
    <property type="entry name" value="YdbS-like_PH"/>
</dbReference>
<dbReference type="PANTHER" id="PTHR37938:SF1">
    <property type="entry name" value="BLL0215 PROTEIN"/>
    <property type="match status" value="1"/>
</dbReference>
<dbReference type="Proteomes" id="UP001589667">
    <property type="component" value="Unassembled WGS sequence"/>
</dbReference>
<keyword evidence="1" id="KW-0812">Transmembrane</keyword>
<comment type="caution">
    <text evidence="3">The sequence shown here is derived from an EMBL/GenBank/DDBJ whole genome shotgun (WGS) entry which is preliminary data.</text>
</comment>
<evidence type="ECO:0000313" key="3">
    <source>
        <dbReference type="EMBL" id="MFB9642886.1"/>
    </source>
</evidence>
<evidence type="ECO:0000256" key="1">
    <source>
        <dbReference type="SAM" id="Phobius"/>
    </source>
</evidence>
<dbReference type="PANTHER" id="PTHR37938">
    <property type="entry name" value="BLL0215 PROTEIN"/>
    <property type="match status" value="1"/>
</dbReference>
<keyword evidence="1" id="KW-0472">Membrane</keyword>
<organism evidence="3 4">
    <name type="scientific">Agromyces lapidis</name>
    <dbReference type="NCBI Taxonomy" id="279574"/>
    <lineage>
        <taxon>Bacteria</taxon>
        <taxon>Bacillati</taxon>
        <taxon>Actinomycetota</taxon>
        <taxon>Actinomycetes</taxon>
        <taxon>Micrococcales</taxon>
        <taxon>Microbacteriaceae</taxon>
        <taxon>Agromyces</taxon>
    </lineage>
</organism>
<feature type="transmembrane region" description="Helical" evidence="1">
    <location>
        <begin position="29"/>
        <end position="48"/>
    </location>
</feature>
<gene>
    <name evidence="3" type="ORF">ACFFQV_11360</name>
</gene>
<proteinExistence type="predicted"/>
<name>A0ABV5STU2_9MICO</name>
<dbReference type="Pfam" id="PF03703">
    <property type="entry name" value="bPH_2"/>
    <property type="match status" value="1"/>
</dbReference>
<feature type="transmembrane region" description="Helical" evidence="1">
    <location>
        <begin position="54"/>
        <end position="80"/>
    </location>
</feature>
<reference evidence="3 4" key="1">
    <citation type="submission" date="2024-09" db="EMBL/GenBank/DDBJ databases">
        <authorList>
            <person name="Sun Q."/>
            <person name="Mori K."/>
        </authorList>
    </citation>
    <scope>NUCLEOTIDE SEQUENCE [LARGE SCALE GENOMIC DNA]</scope>
    <source>
        <strain evidence="3 4">JCM 14321</strain>
    </source>
</reference>
<keyword evidence="1" id="KW-1133">Transmembrane helix</keyword>
<dbReference type="EMBL" id="JBHMBL010000002">
    <property type="protein sequence ID" value="MFB9642886.1"/>
    <property type="molecule type" value="Genomic_DNA"/>
</dbReference>
<dbReference type="RefSeq" id="WP_157422428.1">
    <property type="nucleotide sequence ID" value="NZ_BAAANI010000002.1"/>
</dbReference>
<evidence type="ECO:0000259" key="2">
    <source>
        <dbReference type="Pfam" id="PF03703"/>
    </source>
</evidence>